<evidence type="ECO:0000313" key="1">
    <source>
        <dbReference type="EMBL" id="JAH80233.1"/>
    </source>
</evidence>
<accession>A0A0E9VSK0</accession>
<sequence>MLVYGDVTLFERGHQVTKWMKKATFSDEGEIKGVVRKIG</sequence>
<reference evidence="1" key="2">
    <citation type="journal article" date="2015" name="Fish Shellfish Immunol.">
        <title>Early steps in the European eel (Anguilla anguilla)-Vibrio vulnificus interaction in the gills: Role of the RtxA13 toxin.</title>
        <authorList>
            <person name="Callol A."/>
            <person name="Pajuelo D."/>
            <person name="Ebbesson L."/>
            <person name="Teles M."/>
            <person name="MacKenzie S."/>
            <person name="Amaro C."/>
        </authorList>
    </citation>
    <scope>NUCLEOTIDE SEQUENCE</scope>
</reference>
<name>A0A0E9VSK0_ANGAN</name>
<protein>
    <submittedName>
        <fullName evidence="1">Uncharacterized protein</fullName>
    </submittedName>
</protein>
<dbReference type="EMBL" id="GBXM01028344">
    <property type="protein sequence ID" value="JAH80233.1"/>
    <property type="molecule type" value="Transcribed_RNA"/>
</dbReference>
<reference evidence="1" key="1">
    <citation type="submission" date="2014-11" db="EMBL/GenBank/DDBJ databases">
        <authorList>
            <person name="Amaro Gonzalez C."/>
        </authorList>
    </citation>
    <scope>NUCLEOTIDE SEQUENCE</scope>
</reference>
<dbReference type="AlphaFoldDB" id="A0A0E9VSK0"/>
<proteinExistence type="predicted"/>
<organism evidence="1">
    <name type="scientific">Anguilla anguilla</name>
    <name type="common">European freshwater eel</name>
    <name type="synonym">Muraena anguilla</name>
    <dbReference type="NCBI Taxonomy" id="7936"/>
    <lineage>
        <taxon>Eukaryota</taxon>
        <taxon>Metazoa</taxon>
        <taxon>Chordata</taxon>
        <taxon>Craniata</taxon>
        <taxon>Vertebrata</taxon>
        <taxon>Euteleostomi</taxon>
        <taxon>Actinopterygii</taxon>
        <taxon>Neopterygii</taxon>
        <taxon>Teleostei</taxon>
        <taxon>Anguilliformes</taxon>
        <taxon>Anguillidae</taxon>
        <taxon>Anguilla</taxon>
    </lineage>
</organism>